<proteinExistence type="predicted"/>
<comment type="caution">
    <text evidence="1">The sequence shown here is derived from an EMBL/GenBank/DDBJ whole genome shotgun (WGS) entry which is preliminary data.</text>
</comment>
<protein>
    <submittedName>
        <fullName evidence="1">Uncharacterized protein</fullName>
    </submittedName>
</protein>
<dbReference type="Proteomes" id="UP001234297">
    <property type="component" value="Chromosome 9"/>
</dbReference>
<sequence length="140" mass="15086">MNRKGEGRSPHLAHVAVLSRRMITGEGSMIWACVASNLAHDVGAFLDGQSQERGREVGGQADEGVGAFSLGKRVGLREERFRNVATQMKRALVKKSGDFAVLYLLVVVLRSGSAKTRCLRSPPASVSHSLTILARSLSEL</sequence>
<keyword evidence="2" id="KW-1185">Reference proteome</keyword>
<reference evidence="1 2" key="1">
    <citation type="journal article" date="2022" name="Hortic Res">
        <title>A haplotype resolved chromosomal level avocado genome allows analysis of novel avocado genes.</title>
        <authorList>
            <person name="Nath O."/>
            <person name="Fletcher S.J."/>
            <person name="Hayward A."/>
            <person name="Shaw L.M."/>
            <person name="Masouleh A.K."/>
            <person name="Furtado A."/>
            <person name="Henry R.J."/>
            <person name="Mitter N."/>
        </authorList>
    </citation>
    <scope>NUCLEOTIDE SEQUENCE [LARGE SCALE GENOMIC DNA]</scope>
    <source>
        <strain evidence="2">cv. Hass</strain>
    </source>
</reference>
<accession>A0ACC2KF49</accession>
<organism evidence="1 2">
    <name type="scientific">Persea americana</name>
    <name type="common">Avocado</name>
    <dbReference type="NCBI Taxonomy" id="3435"/>
    <lineage>
        <taxon>Eukaryota</taxon>
        <taxon>Viridiplantae</taxon>
        <taxon>Streptophyta</taxon>
        <taxon>Embryophyta</taxon>
        <taxon>Tracheophyta</taxon>
        <taxon>Spermatophyta</taxon>
        <taxon>Magnoliopsida</taxon>
        <taxon>Magnoliidae</taxon>
        <taxon>Laurales</taxon>
        <taxon>Lauraceae</taxon>
        <taxon>Persea</taxon>
    </lineage>
</organism>
<dbReference type="EMBL" id="CM056817">
    <property type="protein sequence ID" value="KAJ8619760.1"/>
    <property type="molecule type" value="Genomic_DNA"/>
</dbReference>
<gene>
    <name evidence="1" type="ORF">MRB53_028289</name>
</gene>
<evidence type="ECO:0000313" key="2">
    <source>
        <dbReference type="Proteomes" id="UP001234297"/>
    </source>
</evidence>
<evidence type="ECO:0000313" key="1">
    <source>
        <dbReference type="EMBL" id="KAJ8619760.1"/>
    </source>
</evidence>
<name>A0ACC2KF49_PERAE</name>